<dbReference type="Proteomes" id="UP001470230">
    <property type="component" value="Unassembled WGS sequence"/>
</dbReference>
<proteinExistence type="predicted"/>
<gene>
    <name evidence="2" type="ORF">M9Y10_015888</name>
    <name evidence="1" type="ORF">M9Y10_032627</name>
</gene>
<dbReference type="EMBL" id="JAPFFF010000020">
    <property type="protein sequence ID" value="KAK8857483.1"/>
    <property type="molecule type" value="Genomic_DNA"/>
</dbReference>
<sequence length="83" mass="9934">MKEKNGAIDFLECNADSHYNVKEVIETAIEVSIQNLGKPKEKTKIVSKFQQWKEKRKEKKSKKIKDLFHTRRINQLHYIYDII</sequence>
<reference evidence="2 3" key="1">
    <citation type="submission" date="2024-04" db="EMBL/GenBank/DDBJ databases">
        <title>Tritrichomonas musculus Genome.</title>
        <authorList>
            <person name="Alves-Ferreira E."/>
            <person name="Grigg M."/>
            <person name="Lorenzi H."/>
            <person name="Galac M."/>
        </authorList>
    </citation>
    <scope>NUCLEOTIDE SEQUENCE [LARGE SCALE GENOMIC DNA]</scope>
    <source>
        <strain evidence="2 3">EAF2021</strain>
    </source>
</reference>
<comment type="caution">
    <text evidence="2">The sequence shown here is derived from an EMBL/GenBank/DDBJ whole genome shotgun (WGS) entry which is preliminary data.</text>
</comment>
<name>A0ABR2I4U0_9EUKA</name>
<dbReference type="EMBL" id="JAPFFF010000462">
    <property type="protein sequence ID" value="KAK8834219.1"/>
    <property type="molecule type" value="Genomic_DNA"/>
</dbReference>
<evidence type="ECO:0000313" key="1">
    <source>
        <dbReference type="EMBL" id="KAK8834219.1"/>
    </source>
</evidence>
<protein>
    <submittedName>
        <fullName evidence="2">Uncharacterized protein</fullName>
    </submittedName>
</protein>
<evidence type="ECO:0000313" key="3">
    <source>
        <dbReference type="Proteomes" id="UP001470230"/>
    </source>
</evidence>
<accession>A0ABR2I4U0</accession>
<organism evidence="2 3">
    <name type="scientific">Tritrichomonas musculus</name>
    <dbReference type="NCBI Taxonomy" id="1915356"/>
    <lineage>
        <taxon>Eukaryota</taxon>
        <taxon>Metamonada</taxon>
        <taxon>Parabasalia</taxon>
        <taxon>Tritrichomonadida</taxon>
        <taxon>Tritrichomonadidae</taxon>
        <taxon>Tritrichomonas</taxon>
    </lineage>
</organism>
<evidence type="ECO:0000313" key="2">
    <source>
        <dbReference type="EMBL" id="KAK8857483.1"/>
    </source>
</evidence>
<keyword evidence="3" id="KW-1185">Reference proteome</keyword>